<accession>A0A7D9E0F3</accession>
<dbReference type="SUPFAM" id="SSF57716">
    <property type="entry name" value="Glucocorticoid receptor-like (DNA-binding domain)"/>
    <property type="match status" value="1"/>
</dbReference>
<feature type="region of interest" description="Disordered" evidence="6">
    <location>
        <begin position="115"/>
        <end position="147"/>
    </location>
</feature>
<dbReference type="InterPro" id="IPR006612">
    <property type="entry name" value="THAP_Znf"/>
</dbReference>
<evidence type="ECO:0000313" key="7">
    <source>
        <dbReference type="EMBL" id="CAB3997657.1"/>
    </source>
</evidence>
<feature type="compositionally biased region" description="Polar residues" evidence="6">
    <location>
        <begin position="118"/>
        <end position="127"/>
    </location>
</feature>
<dbReference type="Pfam" id="PF05485">
    <property type="entry name" value="THAP"/>
    <property type="match status" value="1"/>
</dbReference>
<evidence type="ECO:0000256" key="1">
    <source>
        <dbReference type="ARBA" id="ARBA00022723"/>
    </source>
</evidence>
<protein>
    <submittedName>
        <fullName evidence="7">Transposable element P transposase</fullName>
    </submittedName>
</protein>
<name>A0A7D9E0F3_PARCT</name>
<dbReference type="SMART" id="SM00980">
    <property type="entry name" value="THAP"/>
    <property type="match status" value="1"/>
</dbReference>
<dbReference type="Proteomes" id="UP001152795">
    <property type="component" value="Unassembled WGS sequence"/>
</dbReference>
<keyword evidence="5" id="KW-0175">Coiled coil</keyword>
<dbReference type="GO" id="GO:0003677">
    <property type="term" value="F:DNA binding"/>
    <property type="evidence" value="ECO:0007669"/>
    <property type="project" value="UniProtKB-UniRule"/>
</dbReference>
<evidence type="ECO:0000256" key="3">
    <source>
        <dbReference type="ARBA" id="ARBA00022833"/>
    </source>
</evidence>
<organism evidence="7 8">
    <name type="scientific">Paramuricea clavata</name>
    <name type="common">Red gorgonian</name>
    <name type="synonym">Violescent sea-whip</name>
    <dbReference type="NCBI Taxonomy" id="317549"/>
    <lineage>
        <taxon>Eukaryota</taxon>
        <taxon>Metazoa</taxon>
        <taxon>Cnidaria</taxon>
        <taxon>Anthozoa</taxon>
        <taxon>Octocorallia</taxon>
        <taxon>Malacalcyonacea</taxon>
        <taxon>Plexauridae</taxon>
        <taxon>Paramuricea</taxon>
    </lineage>
</organism>
<evidence type="ECO:0000256" key="4">
    <source>
        <dbReference type="ARBA" id="ARBA00023125"/>
    </source>
</evidence>
<evidence type="ECO:0000313" key="8">
    <source>
        <dbReference type="Proteomes" id="UP001152795"/>
    </source>
</evidence>
<dbReference type="OrthoDB" id="6771695at2759"/>
<keyword evidence="8" id="KW-1185">Reference proteome</keyword>
<keyword evidence="1" id="KW-0479">Metal-binding</keyword>
<keyword evidence="4" id="KW-0238">DNA-binding</keyword>
<keyword evidence="2" id="KW-0863">Zinc-finger</keyword>
<dbReference type="SMART" id="SM00692">
    <property type="entry name" value="DM3"/>
    <property type="match status" value="1"/>
</dbReference>
<dbReference type="AlphaFoldDB" id="A0A7D9E0F3"/>
<evidence type="ECO:0000256" key="5">
    <source>
        <dbReference type="SAM" id="Coils"/>
    </source>
</evidence>
<dbReference type="EMBL" id="CACRXK020003155">
    <property type="protein sequence ID" value="CAB3997657.1"/>
    <property type="molecule type" value="Genomic_DNA"/>
</dbReference>
<keyword evidence="3" id="KW-0862">Zinc</keyword>
<evidence type="ECO:0000256" key="2">
    <source>
        <dbReference type="ARBA" id="ARBA00022771"/>
    </source>
</evidence>
<reference evidence="7" key="1">
    <citation type="submission" date="2020-04" db="EMBL/GenBank/DDBJ databases">
        <authorList>
            <person name="Alioto T."/>
            <person name="Alioto T."/>
            <person name="Gomez Garrido J."/>
        </authorList>
    </citation>
    <scope>NUCLEOTIDE SEQUENCE</scope>
    <source>
        <strain evidence="7">A484AB</strain>
    </source>
</reference>
<dbReference type="GO" id="GO:0008270">
    <property type="term" value="F:zinc ion binding"/>
    <property type="evidence" value="ECO:0007669"/>
    <property type="project" value="UniProtKB-KW"/>
</dbReference>
<comment type="caution">
    <text evidence="7">The sequence shown here is derived from an EMBL/GenBank/DDBJ whole genome shotgun (WGS) entry which is preliminary data.</text>
</comment>
<proteinExistence type="predicted"/>
<evidence type="ECO:0000256" key="6">
    <source>
        <dbReference type="SAM" id="MobiDB-lite"/>
    </source>
</evidence>
<feature type="coiled-coil region" evidence="5">
    <location>
        <begin position="340"/>
        <end position="381"/>
    </location>
</feature>
<dbReference type="PROSITE" id="PS50950">
    <property type="entry name" value="ZF_THAP"/>
    <property type="match status" value="1"/>
</dbReference>
<gene>
    <name evidence="7" type="ORF">PACLA_8A000844</name>
</gene>
<sequence length="505" mass="57883">MPQNCAFLNCPHSRRYEGISLFRIPFPKSSDSEHTSLLKLEAREAWKTAILRTRQETSDLKERFVKHNIFLCEVHFEQDCIESFPFTDAHGDEKIRKRLQTGSVPTLNLPVKTLDSLPGSSTPQQRRTIVRHDAPSTSTASASRADKTPSFDDLKTYFKREYLYLHGWTVNVSDTNIIVEMREQGYLIPKYYIQIEETLEVTVSVYGATVPDTSALFPTGISRLLCKYKDLHDLLCGLEICCGISLISVEPEQRVSDETFLHVIPLVAAKQQSPVNYCQVRRSLKCEVLVEQGTNKCRPCCKIDEKMKKEANPVVHTTVYGPVTPVSPAKRKAPLSKCSSAKLQATVKDERLKLKEAELKCTQLEERIKRMEEEISSHGVRIDDEMSKSFLSILDQTNLQTTPHMRLVFEQQQKAMMTNKYSQRWHPHFIEFCLSIHAKSSSVYNELRKSEQNPDGILYLPHERTLRDYRNHFKPGSGFVLGNIELLKSIVKTYEGIMFILLVTY</sequence>